<evidence type="ECO:0000256" key="1">
    <source>
        <dbReference type="PROSITE-ProRule" id="PRU00325"/>
    </source>
</evidence>
<dbReference type="PANTHER" id="PTHR31669">
    <property type="entry name" value="PROTEIN FAR1-RELATED SEQUENCE 10-RELATED"/>
    <property type="match status" value="1"/>
</dbReference>
<evidence type="ECO:0000313" key="4">
    <source>
        <dbReference type="EMBL" id="GAA0185212.1"/>
    </source>
</evidence>
<proteinExistence type="inferred from homology"/>
<organism evidence="4 5">
    <name type="scientific">Lithospermum erythrorhizon</name>
    <name type="common">Purple gromwell</name>
    <name type="synonym">Lithospermum officinale var. erythrorhizon</name>
    <dbReference type="NCBI Taxonomy" id="34254"/>
    <lineage>
        <taxon>Eukaryota</taxon>
        <taxon>Viridiplantae</taxon>
        <taxon>Streptophyta</taxon>
        <taxon>Embryophyta</taxon>
        <taxon>Tracheophyta</taxon>
        <taxon>Spermatophyta</taxon>
        <taxon>Magnoliopsida</taxon>
        <taxon>eudicotyledons</taxon>
        <taxon>Gunneridae</taxon>
        <taxon>Pentapetalae</taxon>
        <taxon>asterids</taxon>
        <taxon>lamiids</taxon>
        <taxon>Boraginales</taxon>
        <taxon>Boraginaceae</taxon>
        <taxon>Boraginoideae</taxon>
        <taxon>Lithospermeae</taxon>
        <taxon>Lithospermum</taxon>
    </lineage>
</organism>
<gene>
    <name evidence="4" type="ORF">LIER_32500</name>
</gene>
<accession>A0AAV3RVC2</accession>
<dbReference type="Proteomes" id="UP001454036">
    <property type="component" value="Unassembled WGS sequence"/>
</dbReference>
<keyword evidence="1 2" id="KW-0863">Zinc-finger</keyword>
<evidence type="ECO:0000313" key="5">
    <source>
        <dbReference type="Proteomes" id="UP001454036"/>
    </source>
</evidence>
<dbReference type="EMBL" id="BAABME010012524">
    <property type="protein sequence ID" value="GAA0185212.1"/>
    <property type="molecule type" value="Genomic_DNA"/>
</dbReference>
<keyword evidence="2" id="KW-0862">Zinc</keyword>
<sequence>MFVICNLQEISEKQIGSTKVVEVQRWINRGSVNATLVEEEVVYMDYEEQRFVKCSCHFLDNWGLVCQHVLRIMEVYGAFDHDFCHSIPGMSIKDRWTRSFKKSYSTIGELAGKALEASNYGERYQRIFDLMVGVGTKICYNEDAYKCFMGKFVEVAKEAKIDLACALVEIVPSRLECSSSVGDGEVFVATNFKQHKTSSKSNIRLMSQVETHHLIWKQQRKKEMAMMQGDGSSS</sequence>
<dbReference type="GO" id="GO:0006355">
    <property type="term" value="P:regulation of DNA-templated transcription"/>
    <property type="evidence" value="ECO:0007669"/>
    <property type="project" value="UniProtKB-UniRule"/>
</dbReference>
<comment type="caution">
    <text evidence="4">The sequence shown here is derived from an EMBL/GenBank/DDBJ whole genome shotgun (WGS) entry which is preliminary data.</text>
</comment>
<dbReference type="GO" id="GO:0008270">
    <property type="term" value="F:zinc ion binding"/>
    <property type="evidence" value="ECO:0007669"/>
    <property type="project" value="UniProtKB-UniRule"/>
</dbReference>
<keyword evidence="2" id="KW-0479">Metal-binding</keyword>
<comment type="similarity">
    <text evidence="2">Belongs to the FHY3/FAR1 family.</text>
</comment>
<comment type="function">
    <text evidence="2">Putative transcription activator involved in regulating light control of development.</text>
</comment>
<dbReference type="AlphaFoldDB" id="A0AAV3RVC2"/>
<name>A0AAV3RVC2_LITER</name>
<keyword evidence="2" id="KW-0539">Nucleus</keyword>
<reference evidence="4 5" key="1">
    <citation type="submission" date="2024-01" db="EMBL/GenBank/DDBJ databases">
        <title>The complete chloroplast genome sequence of Lithospermum erythrorhizon: insights into the phylogenetic relationship among Boraginaceae species and the maternal lineages of purple gromwells.</title>
        <authorList>
            <person name="Okada T."/>
            <person name="Watanabe K."/>
        </authorList>
    </citation>
    <scope>NUCLEOTIDE SEQUENCE [LARGE SCALE GENOMIC DNA]</scope>
</reference>
<evidence type="ECO:0000259" key="3">
    <source>
        <dbReference type="PROSITE" id="PS50966"/>
    </source>
</evidence>
<dbReference type="PROSITE" id="PS50966">
    <property type="entry name" value="ZF_SWIM"/>
    <property type="match status" value="1"/>
</dbReference>
<dbReference type="GO" id="GO:0005634">
    <property type="term" value="C:nucleus"/>
    <property type="evidence" value="ECO:0007669"/>
    <property type="project" value="UniProtKB-SubCell"/>
</dbReference>
<dbReference type="PANTHER" id="PTHR31669:SF251">
    <property type="entry name" value="PROTEIN FAR1-RELATED SEQUENCE"/>
    <property type="match status" value="1"/>
</dbReference>
<dbReference type="InterPro" id="IPR031052">
    <property type="entry name" value="FHY3/FAR1"/>
</dbReference>
<protein>
    <recommendedName>
        <fullName evidence="2">Protein FAR1-RELATED SEQUENCE</fullName>
    </recommendedName>
</protein>
<evidence type="ECO:0000256" key="2">
    <source>
        <dbReference type="RuleBase" id="RU367018"/>
    </source>
</evidence>
<keyword evidence="5" id="KW-1185">Reference proteome</keyword>
<dbReference type="InterPro" id="IPR007527">
    <property type="entry name" value="Znf_SWIM"/>
</dbReference>
<feature type="domain" description="SWIM-type" evidence="3">
    <location>
        <begin position="40"/>
        <end position="77"/>
    </location>
</feature>
<comment type="subcellular location">
    <subcellularLocation>
        <location evidence="2">Nucleus</location>
    </subcellularLocation>
</comment>